<keyword evidence="2" id="KW-0186">Copper</keyword>
<dbReference type="InParanoid" id="A9A5K0"/>
<proteinExistence type="predicted"/>
<dbReference type="Gene3D" id="2.60.40.420">
    <property type="entry name" value="Cupredoxins - blue copper proteins"/>
    <property type="match status" value="1"/>
</dbReference>
<organism evidence="4 5">
    <name type="scientific">Nitrosopumilus maritimus (strain SCM1)</name>
    <dbReference type="NCBI Taxonomy" id="436308"/>
    <lineage>
        <taxon>Archaea</taxon>
        <taxon>Nitrososphaerota</taxon>
        <taxon>Nitrososphaeria</taxon>
        <taxon>Nitrosopumilales</taxon>
        <taxon>Nitrosopumilaceae</taxon>
        <taxon>Nitrosopumilus</taxon>
    </lineage>
</organism>
<accession>A9A5K0</accession>
<evidence type="ECO:0000256" key="1">
    <source>
        <dbReference type="ARBA" id="ARBA00022723"/>
    </source>
</evidence>
<dbReference type="PANTHER" id="PTHR36507:SF1">
    <property type="entry name" value="BLL1555 PROTEIN"/>
    <property type="match status" value="1"/>
</dbReference>
<dbReference type="Pfam" id="PF00127">
    <property type="entry name" value="Copper-bind"/>
    <property type="match status" value="1"/>
</dbReference>
<gene>
    <name evidence="4" type="ordered locus">Nmar_0815</name>
</gene>
<dbReference type="AlphaFoldDB" id="A9A5K0"/>
<dbReference type="InterPro" id="IPR052721">
    <property type="entry name" value="ET_Amicyanin"/>
</dbReference>
<dbReference type="KEGG" id="nmr:Nmar_0815"/>
<dbReference type="RefSeq" id="WP_012215198.1">
    <property type="nucleotide sequence ID" value="NC_010085.1"/>
</dbReference>
<evidence type="ECO:0000259" key="3">
    <source>
        <dbReference type="Pfam" id="PF00127"/>
    </source>
</evidence>
<evidence type="ECO:0000256" key="2">
    <source>
        <dbReference type="ARBA" id="ARBA00023008"/>
    </source>
</evidence>
<dbReference type="SUPFAM" id="SSF49503">
    <property type="entry name" value="Cupredoxins"/>
    <property type="match status" value="1"/>
</dbReference>
<dbReference type="GO" id="GO:0005507">
    <property type="term" value="F:copper ion binding"/>
    <property type="evidence" value="ECO:0007669"/>
    <property type="project" value="InterPro"/>
</dbReference>
<dbReference type="HOGENOM" id="CLU_504928_0_0_2"/>
<protein>
    <submittedName>
        <fullName evidence="4">Blue (Type 1) copper domain protein</fullName>
    </submittedName>
</protein>
<dbReference type="OrthoDB" id="11836at2157"/>
<dbReference type="STRING" id="436308.Nmar_0815"/>
<dbReference type="PANTHER" id="PTHR36507">
    <property type="entry name" value="BLL1555 PROTEIN"/>
    <property type="match status" value="1"/>
</dbReference>
<name>A9A5K0_NITMS</name>
<dbReference type="Proteomes" id="UP000000792">
    <property type="component" value="Chromosome"/>
</dbReference>
<reference evidence="4 5" key="1">
    <citation type="journal article" date="2010" name="Proc. Natl. Acad. Sci. U.S.A.">
        <title>Nitrosopumilus maritimus genome reveals unique mechanisms for nitrification and autotrophy in globally distributed marine crenarchaea.</title>
        <authorList>
            <person name="Walker C.B."/>
            <person name="de la Torre J.R."/>
            <person name="Klotz M.G."/>
            <person name="Urakawa H."/>
            <person name="Pinel N."/>
            <person name="Arp D.J."/>
            <person name="Brochier-Armanet C."/>
            <person name="Chain P.S."/>
            <person name="Chan P.P."/>
            <person name="Gollabgir A."/>
            <person name="Hemp J."/>
            <person name="Hugler M."/>
            <person name="Karr E.A."/>
            <person name="Konneke M."/>
            <person name="Shin M."/>
            <person name="Lawton T.J."/>
            <person name="Lowe T."/>
            <person name="Martens-Habbena W."/>
            <person name="Sayavedra-Soto L.A."/>
            <person name="Lang D."/>
            <person name="Sievert S.M."/>
            <person name="Rosenzweig A.C."/>
            <person name="Manning G."/>
            <person name="Stahl D.A."/>
        </authorList>
    </citation>
    <scope>NUCLEOTIDE SEQUENCE [LARGE SCALE GENOMIC DNA]</scope>
    <source>
        <strain evidence="4 5">SCM1</strain>
    </source>
</reference>
<evidence type="ECO:0000313" key="4">
    <source>
        <dbReference type="EMBL" id="ABX12711.1"/>
    </source>
</evidence>
<keyword evidence="5" id="KW-1185">Reference proteome</keyword>
<dbReference type="InterPro" id="IPR008972">
    <property type="entry name" value="Cupredoxin"/>
</dbReference>
<dbReference type="InterPro" id="IPR000923">
    <property type="entry name" value="BlueCu_1"/>
</dbReference>
<feature type="domain" description="Blue (type 1) copper" evidence="3">
    <location>
        <begin position="455"/>
        <end position="539"/>
    </location>
</feature>
<dbReference type="EnsemblBacteria" id="ABX12711">
    <property type="protein sequence ID" value="ABX12711"/>
    <property type="gene ID" value="Nmar_0815"/>
</dbReference>
<sequence length="539" mass="57981">MSKTSMVVFITAIMIVGIVGTNVIPNAEALKGKGVGTSQYGSSTDICGLVLCSDYPGGKEAYQTNWFKTFLNPSVVSEKTHSDDHDEHEVSKIVPSANNADEEFPAQLDEVIHMFEKGKISADEAIDGIKEVHDAYVDAKISNDIIDGVGEKLALHDNGSLNTADAVESVHLTAEPQNVNPEYQGALDEVIHMFEKGKISADEAIDGIKEVHDGFVGLYITSDLIEGVDVIIGHIDSGKLSGADAVESVHLTAEPQNVNPEYQGALDEVIHMFEKGKISADEAIDGIKEVHDGFVGLYITSDLIEGVDVIIGHIDSGKLSGADAVESVHLTAEPQNVNPEFIGALDEYLHKFELNELSAEDTIAGVIAVHSGLTSLYISSELVEDVGNQINVYNSGNDSAEHVLHEIHEVIEDAELAAVAAMSDSGIPVMKELPPNHVDIPKGSGVPGCEVDDWCYMSANLHVHLGDTVTWVNSDTLPHTVTSVSSTGAETPTPNDEDGLFDSGFMSGGDEWSYTFNAKGEYYYYCQLHPWMQGEINVE</sequence>
<dbReference type="GeneID" id="5773881"/>
<keyword evidence="1" id="KW-0479">Metal-binding</keyword>
<dbReference type="eggNOG" id="arCOG02926">
    <property type="taxonomic scope" value="Archaea"/>
</dbReference>
<dbReference type="EMBL" id="CP000866">
    <property type="protein sequence ID" value="ABX12711.1"/>
    <property type="molecule type" value="Genomic_DNA"/>
</dbReference>
<dbReference type="GO" id="GO:0009055">
    <property type="term" value="F:electron transfer activity"/>
    <property type="evidence" value="ECO:0007669"/>
    <property type="project" value="InterPro"/>
</dbReference>
<evidence type="ECO:0000313" key="5">
    <source>
        <dbReference type="Proteomes" id="UP000000792"/>
    </source>
</evidence>